<dbReference type="PANTHER" id="PTHR42780">
    <property type="entry name" value="SOLEUCYL-TRNA SYNTHETASE"/>
    <property type="match status" value="1"/>
</dbReference>
<dbReference type="HAMAP" id="MF_02003">
    <property type="entry name" value="Ile_tRNA_synth_type2"/>
    <property type="match status" value="1"/>
</dbReference>
<evidence type="ECO:0000256" key="1">
    <source>
        <dbReference type="ARBA" id="ARBA00005594"/>
    </source>
</evidence>
<dbReference type="InterPro" id="IPR009080">
    <property type="entry name" value="tRNAsynth_Ia_anticodon-bd"/>
</dbReference>
<comment type="similarity">
    <text evidence="1 10">Belongs to the class-I aminoacyl-tRNA synthetase family.</text>
</comment>
<comment type="catalytic activity">
    <reaction evidence="9">
        <text>tRNA(Ile) + L-isoleucine + ATP = L-isoleucyl-tRNA(Ile) + AMP + diphosphate</text>
        <dbReference type="Rhea" id="RHEA:11060"/>
        <dbReference type="Rhea" id="RHEA-COMP:9666"/>
        <dbReference type="Rhea" id="RHEA-COMP:9695"/>
        <dbReference type="ChEBI" id="CHEBI:30616"/>
        <dbReference type="ChEBI" id="CHEBI:33019"/>
        <dbReference type="ChEBI" id="CHEBI:58045"/>
        <dbReference type="ChEBI" id="CHEBI:78442"/>
        <dbReference type="ChEBI" id="CHEBI:78528"/>
        <dbReference type="ChEBI" id="CHEBI:456215"/>
        <dbReference type="EC" id="6.1.1.5"/>
    </reaction>
</comment>
<dbReference type="Gene3D" id="3.90.740.10">
    <property type="entry name" value="Valyl/Leucyl/Isoleucyl-tRNA synthetase, editing domain"/>
    <property type="match status" value="1"/>
</dbReference>
<organism evidence="13">
    <name type="scientific">Amphora coffeiformis</name>
    <dbReference type="NCBI Taxonomy" id="265554"/>
    <lineage>
        <taxon>Eukaryota</taxon>
        <taxon>Sar</taxon>
        <taxon>Stramenopiles</taxon>
        <taxon>Ochrophyta</taxon>
        <taxon>Bacillariophyta</taxon>
        <taxon>Bacillariophyceae</taxon>
        <taxon>Bacillariophycidae</taxon>
        <taxon>Thalassiophysales</taxon>
        <taxon>Catenulaceae</taxon>
        <taxon>Amphora</taxon>
    </lineage>
</organism>
<dbReference type="Gene3D" id="1.10.730.10">
    <property type="entry name" value="Isoleucyl-tRNA Synthetase, Domain 1"/>
    <property type="match status" value="1"/>
</dbReference>
<evidence type="ECO:0000256" key="8">
    <source>
        <dbReference type="ARBA" id="ARBA00032665"/>
    </source>
</evidence>
<reference evidence="13" key="1">
    <citation type="submission" date="2021-01" db="EMBL/GenBank/DDBJ databases">
        <authorList>
            <person name="Corre E."/>
            <person name="Pelletier E."/>
            <person name="Niang G."/>
            <person name="Scheremetjew M."/>
            <person name="Finn R."/>
            <person name="Kale V."/>
            <person name="Holt S."/>
            <person name="Cochrane G."/>
            <person name="Meng A."/>
            <person name="Brown T."/>
            <person name="Cohen L."/>
        </authorList>
    </citation>
    <scope>NUCLEOTIDE SEQUENCE</scope>
    <source>
        <strain evidence="13">CCMP127</strain>
    </source>
</reference>
<keyword evidence="6 10" id="KW-0648">Protein biosynthesis</keyword>
<dbReference type="InterPro" id="IPR014729">
    <property type="entry name" value="Rossmann-like_a/b/a_fold"/>
</dbReference>
<dbReference type="GO" id="GO:0004822">
    <property type="term" value="F:isoleucine-tRNA ligase activity"/>
    <property type="evidence" value="ECO:0007669"/>
    <property type="project" value="UniProtKB-EC"/>
</dbReference>
<accession>A0A7S3P4G0</accession>
<evidence type="ECO:0000256" key="9">
    <source>
        <dbReference type="ARBA" id="ARBA00048359"/>
    </source>
</evidence>
<dbReference type="FunFam" id="3.40.50.620:FF:000133">
    <property type="entry name" value="Isoleucyl-tRNA synthetase, cytoplasmic"/>
    <property type="match status" value="1"/>
</dbReference>
<dbReference type="SUPFAM" id="SSF52374">
    <property type="entry name" value="Nucleotidylyl transferase"/>
    <property type="match status" value="1"/>
</dbReference>
<dbReference type="InterPro" id="IPR013155">
    <property type="entry name" value="M/V/L/I-tRNA-synth_anticd-bd"/>
</dbReference>
<dbReference type="GO" id="GO:0002161">
    <property type="term" value="F:aminoacyl-tRNA deacylase activity"/>
    <property type="evidence" value="ECO:0007669"/>
    <property type="project" value="InterPro"/>
</dbReference>
<sequence>MSSLPPALDFPGMETEMVAKWKEEETFATQDKLSLERGDKKFTFYDGPPFATGLPHYGHILAGTIKDTVTRYAAMTGHYVQRRAGWDCHGLPVEYEIDQMLNITNRDQVFEMGIDKYNEKCRSIVTRYTQEWETTVTRLGRWIDFENDYKTMDPSFMESVWWVFRQLFDKGLVYQGYKVMPYSTGCTTPLSNFEAGLNYKDVKDPAVVVSFPIIGEEANNVHFVAWTTTPWTLPSNLALCVNPELDYVKILDKASGKRYILGKTRLCQIYQAMNSKKWKPAQAKELYEIEEEFKGAVLVGKRYKPLFDFFAHTEQSSEFFRVLADGYVTDDAGTGVVHQAPAFGEDDYRVCLAHGIIQKGGDIPCPVDADGNFTDEVPIAKGMHVKKADDIIIPILKEMGRLVQKDVLVHSYPFCWRSDTPLIYKAVPSWFVKVEQIRDRVVENNKQTYWVPKEVKEGRFHNWLSDARDWAVSRNRFWGTPIPIWANEDLTETICISSIDELAELSGVRIDDLHRETVDKVEIPSKKTPGTMLKRVDEVFDCWFESGSMPYAQSHYPFENKDGWEKGFPADFIAEGLDQTRGWFYTLMVLSTALFDKPAFKNNIVNGMVLAEDGQKMSKRKKNYPDPNVVISRYGADALRMYLVNSPVVRAESLKFREAGVLGVVKEVFLPWYNAFRFFLQNIERWEDKGKKFTPDTAMAKSSTNPTDIWIQAETQGLIKFVHEEMEAYRLYTVMPVLVKFITQLTNWYVRLNRDRLKGMEGEGEQADKEAEIGLHVLYDVLMDVTILMGPFTPFITEFFYQHLRKFQPSYPEAANGGGKSNPPKCGKSDSVHFLTLPPYDESRLNPEAVEAMEVLQSVVEQGRNAREKRNVSLRTPVKMITAILSNPAPHIVQGITGPLKSYILSELNAWDFYVVPKEEEHDWVTLKLSPDFSKLGKKLGKKMKAVKAYVVGLTHEQAVAALSKGTLEVEGETIDCATEVDSKLDFAKEGDHWEATAKTDGSLVVAVDCTQDEATLSSGMSREVFSGVQQLRKAANLDLSDIVEAFFEEEEGVCLVENAVSRNVSLFEGKMKGHVPLPQRIAPSWAVALKSDFFDVGQSRVKITICRQALAVADSLPEPCQKVLSTLEPPSFTAGQEFKCTVDDKDYVLKEGTDFFLSSTAKARATRAVEWL</sequence>
<dbReference type="CDD" id="cd00818">
    <property type="entry name" value="IleRS_core"/>
    <property type="match status" value="1"/>
</dbReference>
<evidence type="ECO:0000313" key="13">
    <source>
        <dbReference type="EMBL" id="CAE0404419.1"/>
    </source>
</evidence>
<dbReference type="FunFam" id="3.40.50.620:FF:000023">
    <property type="entry name" value="Isoleucyl-tRNA synthetase,cytoplasmic"/>
    <property type="match status" value="1"/>
</dbReference>
<dbReference type="InterPro" id="IPR002301">
    <property type="entry name" value="Ile-tRNA-ligase"/>
</dbReference>
<dbReference type="GO" id="GO:0000049">
    <property type="term" value="F:tRNA binding"/>
    <property type="evidence" value="ECO:0007669"/>
    <property type="project" value="InterPro"/>
</dbReference>
<keyword evidence="5 10" id="KW-0067">ATP-binding</keyword>
<keyword evidence="3 10" id="KW-0436">Ligase</keyword>
<dbReference type="GO" id="GO:0005524">
    <property type="term" value="F:ATP binding"/>
    <property type="evidence" value="ECO:0007669"/>
    <property type="project" value="UniProtKB-KW"/>
</dbReference>
<evidence type="ECO:0000259" key="12">
    <source>
        <dbReference type="Pfam" id="PF08264"/>
    </source>
</evidence>
<dbReference type="FunFam" id="3.90.740.10:FF:000038">
    <property type="entry name" value="Isoleucyl-tRNA synthetase"/>
    <property type="match status" value="1"/>
</dbReference>
<evidence type="ECO:0000256" key="5">
    <source>
        <dbReference type="ARBA" id="ARBA00022840"/>
    </source>
</evidence>
<dbReference type="InterPro" id="IPR023586">
    <property type="entry name" value="Ile-tRNA-ligase_type2"/>
</dbReference>
<dbReference type="Pfam" id="PF08264">
    <property type="entry name" value="Anticodon_1"/>
    <property type="match status" value="1"/>
</dbReference>
<keyword evidence="4 10" id="KW-0547">Nucleotide-binding</keyword>
<feature type="domain" description="Aminoacyl-tRNA synthetase class Ia" evidence="11">
    <location>
        <begin position="17"/>
        <end position="654"/>
    </location>
</feature>
<evidence type="ECO:0000256" key="2">
    <source>
        <dbReference type="ARBA" id="ARBA00013165"/>
    </source>
</evidence>
<dbReference type="Pfam" id="PF19302">
    <property type="entry name" value="DUF5915"/>
    <property type="match status" value="1"/>
</dbReference>
<evidence type="ECO:0000259" key="11">
    <source>
        <dbReference type="Pfam" id="PF00133"/>
    </source>
</evidence>
<evidence type="ECO:0000256" key="6">
    <source>
        <dbReference type="ARBA" id="ARBA00022917"/>
    </source>
</evidence>
<evidence type="ECO:0000256" key="7">
    <source>
        <dbReference type="ARBA" id="ARBA00023146"/>
    </source>
</evidence>
<dbReference type="CDD" id="cd07961">
    <property type="entry name" value="Anticodon_Ia_Ile_ABEc"/>
    <property type="match status" value="1"/>
</dbReference>
<dbReference type="AlphaFoldDB" id="A0A7S3P4G0"/>
<proteinExistence type="inferred from homology"/>
<dbReference type="PANTHER" id="PTHR42780:SF1">
    <property type="entry name" value="ISOLEUCINE--TRNA LIGASE, CYTOPLASMIC"/>
    <property type="match status" value="1"/>
</dbReference>
<dbReference type="InterPro" id="IPR001412">
    <property type="entry name" value="aa-tRNA-synth_I_CS"/>
</dbReference>
<dbReference type="InterPro" id="IPR009008">
    <property type="entry name" value="Val/Leu/Ile-tRNA-synth_edit"/>
</dbReference>
<dbReference type="NCBIfam" id="TIGR00392">
    <property type="entry name" value="ileS"/>
    <property type="match status" value="1"/>
</dbReference>
<dbReference type="SUPFAM" id="SSF47323">
    <property type="entry name" value="Anticodon-binding domain of a subclass of class I aminoacyl-tRNA synthetases"/>
    <property type="match status" value="1"/>
</dbReference>
<dbReference type="InterPro" id="IPR002300">
    <property type="entry name" value="aa-tRNA-synth_Ia"/>
</dbReference>
<gene>
    <name evidence="13" type="ORF">ACOF00016_LOCUS2551</name>
</gene>
<keyword evidence="7 10" id="KW-0030">Aminoacyl-tRNA synthetase</keyword>
<dbReference type="Pfam" id="PF00133">
    <property type="entry name" value="tRNA-synt_1"/>
    <property type="match status" value="1"/>
</dbReference>
<dbReference type="InterPro" id="IPR033709">
    <property type="entry name" value="Anticodon_Ile_ABEc"/>
</dbReference>
<dbReference type="EC" id="6.1.1.5" evidence="2"/>
<dbReference type="GO" id="GO:0006428">
    <property type="term" value="P:isoleucyl-tRNA aminoacylation"/>
    <property type="evidence" value="ECO:0007669"/>
    <property type="project" value="InterPro"/>
</dbReference>
<evidence type="ECO:0000256" key="4">
    <source>
        <dbReference type="ARBA" id="ARBA00022741"/>
    </source>
</evidence>
<name>A0A7S3P4G0_9STRA</name>
<dbReference type="PRINTS" id="PR00984">
    <property type="entry name" value="TRNASYNTHILE"/>
</dbReference>
<dbReference type="PROSITE" id="PS00178">
    <property type="entry name" value="AA_TRNA_LIGASE_I"/>
    <property type="match status" value="1"/>
</dbReference>
<dbReference type="SUPFAM" id="SSF50677">
    <property type="entry name" value="ValRS/IleRS/LeuRS editing domain"/>
    <property type="match status" value="1"/>
</dbReference>
<dbReference type="FunFam" id="1.10.730.10:FF:000004">
    <property type="entry name" value="Isoleucyl-tRNA synthetase, cytoplasmic"/>
    <property type="match status" value="1"/>
</dbReference>
<evidence type="ECO:0000256" key="10">
    <source>
        <dbReference type="RuleBase" id="RU363035"/>
    </source>
</evidence>
<dbReference type="EMBL" id="HBIM01002922">
    <property type="protein sequence ID" value="CAE0404419.1"/>
    <property type="molecule type" value="Transcribed_RNA"/>
</dbReference>
<protein>
    <recommendedName>
        <fullName evidence="2">isoleucine--tRNA ligase</fullName>
        <ecNumber evidence="2">6.1.1.5</ecNumber>
    </recommendedName>
    <alternativeName>
        <fullName evidence="8">Isoleucyl-tRNA synthetase</fullName>
    </alternativeName>
</protein>
<evidence type="ECO:0000256" key="3">
    <source>
        <dbReference type="ARBA" id="ARBA00022598"/>
    </source>
</evidence>
<dbReference type="Gene3D" id="3.40.50.620">
    <property type="entry name" value="HUPs"/>
    <property type="match status" value="2"/>
</dbReference>
<feature type="domain" description="Methionyl/Valyl/Leucyl/Isoleucyl-tRNA synthetase anticodon-binding" evidence="12">
    <location>
        <begin position="708"/>
        <end position="880"/>
    </location>
</feature>